<comment type="caution">
    <text evidence="1">The sequence shown here is derived from an EMBL/GenBank/DDBJ whole genome shotgun (WGS) entry which is preliminary data.</text>
</comment>
<feature type="non-terminal residue" evidence="1">
    <location>
        <position position="1"/>
    </location>
</feature>
<protein>
    <submittedName>
        <fullName evidence="1">Uncharacterized protein</fullName>
    </submittedName>
</protein>
<reference evidence="1" key="1">
    <citation type="journal article" date="2014" name="Front. Microbiol.">
        <title>High frequency of phylogenetically diverse reductive dehalogenase-homologous genes in deep subseafloor sedimentary metagenomes.</title>
        <authorList>
            <person name="Kawai M."/>
            <person name="Futagami T."/>
            <person name="Toyoda A."/>
            <person name="Takaki Y."/>
            <person name="Nishi S."/>
            <person name="Hori S."/>
            <person name="Arai W."/>
            <person name="Tsubouchi T."/>
            <person name="Morono Y."/>
            <person name="Uchiyama I."/>
            <person name="Ito T."/>
            <person name="Fujiyama A."/>
            <person name="Inagaki F."/>
            <person name="Takami H."/>
        </authorList>
    </citation>
    <scope>NUCLEOTIDE SEQUENCE</scope>
    <source>
        <strain evidence="1">Expedition CK06-06</strain>
    </source>
</reference>
<accession>X1ISV7</accession>
<dbReference type="EMBL" id="BARU01017501">
    <property type="protein sequence ID" value="GAH60608.1"/>
    <property type="molecule type" value="Genomic_DNA"/>
</dbReference>
<evidence type="ECO:0000313" key="1">
    <source>
        <dbReference type="EMBL" id="GAH60608.1"/>
    </source>
</evidence>
<sequence length="197" mass="22468">QEAINYFKHYVHANSVLMQKKFEQEDPTKEDIINFLPKLVSKTNLLIVSTASPSAINWEKELSKLKKNVKMIGISKSSTGSQPQGERANPVAARNVKEHLFCASDSEIKTFERLEKLLFKLEGYDPGKINDKQLNDDLRIVAAKWSSILQGKKTEFKDKEECINFAEEVMQEVLKRGKITFHPEYRIVEGKAKAVAK</sequence>
<proteinExistence type="predicted"/>
<organism evidence="1">
    <name type="scientific">marine sediment metagenome</name>
    <dbReference type="NCBI Taxonomy" id="412755"/>
    <lineage>
        <taxon>unclassified sequences</taxon>
        <taxon>metagenomes</taxon>
        <taxon>ecological metagenomes</taxon>
    </lineage>
</organism>
<dbReference type="AlphaFoldDB" id="X1ISV7"/>
<name>X1ISV7_9ZZZZ</name>
<gene>
    <name evidence="1" type="ORF">S03H2_29024</name>
</gene>